<evidence type="ECO:0000313" key="9">
    <source>
        <dbReference type="EMBL" id="TXG75432.1"/>
    </source>
</evidence>
<reference evidence="9 10" key="1">
    <citation type="submission" date="2019-07" db="EMBL/GenBank/DDBJ databases">
        <title>WGS assembly of Gossypium mustelinum.</title>
        <authorList>
            <person name="Chen Z.J."/>
            <person name="Sreedasyam A."/>
            <person name="Ando A."/>
            <person name="Song Q."/>
            <person name="De L."/>
            <person name="Hulse-Kemp A."/>
            <person name="Ding M."/>
            <person name="Ye W."/>
            <person name="Kirkbride R."/>
            <person name="Jenkins J."/>
            <person name="Plott C."/>
            <person name="Lovell J."/>
            <person name="Lin Y.-M."/>
            <person name="Vaughn R."/>
            <person name="Liu B."/>
            <person name="Li W."/>
            <person name="Simpson S."/>
            <person name="Scheffler B."/>
            <person name="Saski C."/>
            <person name="Grover C."/>
            <person name="Hu G."/>
            <person name="Conover J."/>
            <person name="Carlson J."/>
            <person name="Shu S."/>
            <person name="Boston L."/>
            <person name="Williams M."/>
            <person name="Peterson D."/>
            <person name="Mcgee K."/>
            <person name="Jones D."/>
            <person name="Wendel J."/>
            <person name="Stelly D."/>
            <person name="Grimwood J."/>
            <person name="Schmutz J."/>
        </authorList>
    </citation>
    <scope>NUCLEOTIDE SEQUENCE [LARGE SCALE GENOMIC DNA]</scope>
    <source>
        <strain evidence="9">1408120.09</strain>
    </source>
</reference>
<dbReference type="PROSITE" id="PS50088">
    <property type="entry name" value="ANK_REPEAT"/>
    <property type="match status" value="1"/>
</dbReference>
<keyword evidence="2" id="KW-0812">Transmembrane</keyword>
<evidence type="ECO:0000256" key="1">
    <source>
        <dbReference type="ARBA" id="ARBA00004141"/>
    </source>
</evidence>
<evidence type="ECO:0000256" key="5">
    <source>
        <dbReference type="ARBA" id="ARBA00023043"/>
    </source>
</evidence>
<keyword evidence="5 7" id="KW-0040">ANK repeat</keyword>
<dbReference type="Pfam" id="PF13962">
    <property type="entry name" value="PGG"/>
    <property type="match status" value="1"/>
</dbReference>
<feature type="repeat" description="ANK" evidence="7">
    <location>
        <begin position="119"/>
        <end position="152"/>
    </location>
</feature>
<dbReference type="InterPro" id="IPR002110">
    <property type="entry name" value="Ankyrin_rpt"/>
</dbReference>
<evidence type="ECO:0000256" key="2">
    <source>
        <dbReference type="ARBA" id="ARBA00022692"/>
    </source>
</evidence>
<dbReference type="GO" id="GO:0005886">
    <property type="term" value="C:plasma membrane"/>
    <property type="evidence" value="ECO:0007669"/>
    <property type="project" value="TreeGrafter"/>
</dbReference>
<evidence type="ECO:0000259" key="8">
    <source>
        <dbReference type="Pfam" id="PF13962"/>
    </source>
</evidence>
<dbReference type="SUPFAM" id="SSF48403">
    <property type="entry name" value="Ankyrin repeat"/>
    <property type="match status" value="1"/>
</dbReference>
<comment type="subcellular location">
    <subcellularLocation>
        <location evidence="1">Membrane</location>
        <topology evidence="1">Multi-pass membrane protein</topology>
    </subcellularLocation>
</comment>
<dbReference type="PROSITE" id="PS50297">
    <property type="entry name" value="ANK_REP_REGION"/>
    <property type="match status" value="1"/>
</dbReference>
<dbReference type="Pfam" id="PF12796">
    <property type="entry name" value="Ank_2"/>
    <property type="match status" value="1"/>
</dbReference>
<dbReference type="PANTHER" id="PTHR24186:SF37">
    <property type="entry name" value="PGG DOMAIN-CONTAINING PROTEIN"/>
    <property type="match status" value="1"/>
</dbReference>
<keyword evidence="6" id="KW-0472">Membrane</keyword>
<keyword evidence="4" id="KW-1133">Transmembrane helix</keyword>
<evidence type="ECO:0000256" key="4">
    <source>
        <dbReference type="ARBA" id="ARBA00022989"/>
    </source>
</evidence>
<evidence type="ECO:0000256" key="7">
    <source>
        <dbReference type="PROSITE-ProRule" id="PRU00023"/>
    </source>
</evidence>
<evidence type="ECO:0000256" key="6">
    <source>
        <dbReference type="ARBA" id="ARBA00023136"/>
    </source>
</evidence>
<proteinExistence type="predicted"/>
<dbReference type="Gene3D" id="1.25.40.20">
    <property type="entry name" value="Ankyrin repeat-containing domain"/>
    <property type="match status" value="2"/>
</dbReference>
<dbReference type="EMBL" id="ML699150">
    <property type="protein sequence ID" value="TXG75432.1"/>
    <property type="molecule type" value="Genomic_DNA"/>
</dbReference>
<organism evidence="9 10">
    <name type="scientific">Gossypium mustelinum</name>
    <name type="common">Cotton</name>
    <name type="synonym">Gossypium caicoense</name>
    <dbReference type="NCBI Taxonomy" id="34275"/>
    <lineage>
        <taxon>Eukaryota</taxon>
        <taxon>Viridiplantae</taxon>
        <taxon>Streptophyta</taxon>
        <taxon>Embryophyta</taxon>
        <taxon>Tracheophyta</taxon>
        <taxon>Spermatophyta</taxon>
        <taxon>Magnoliopsida</taxon>
        <taxon>eudicotyledons</taxon>
        <taxon>Gunneridae</taxon>
        <taxon>Pentapetalae</taxon>
        <taxon>rosids</taxon>
        <taxon>malvids</taxon>
        <taxon>Malvales</taxon>
        <taxon>Malvaceae</taxon>
        <taxon>Malvoideae</taxon>
        <taxon>Gossypium</taxon>
    </lineage>
</organism>
<protein>
    <recommendedName>
        <fullName evidence="8">PGG domain-containing protein</fullName>
    </recommendedName>
</protein>
<dbReference type="AlphaFoldDB" id="A0A5C7J3L7"/>
<keyword evidence="3" id="KW-0677">Repeat</keyword>
<accession>A0A5C7J3L7</accession>
<dbReference type="PANTHER" id="PTHR24186">
    <property type="entry name" value="PROTEIN PHOSPHATASE 1 REGULATORY SUBUNIT"/>
    <property type="match status" value="1"/>
</dbReference>
<sequence length="256" mass="28111">MEKRVSTIKCGSETPLHVSSMLGHLSFLDSHGYSALHLSAAKGYLEIVRNQNGWTPLHLVATKGRSARVVTERDETALHLCVGSNRLHSGPYLLVSLKSLIEEIGRDDDNEMVNHKDCEGNTLLHIAVAKKLIEIIKFLLTIPGLDINAMNKNGFTALDTLNKIPKSLVSNKSKKSETNSRMAIRKKEHTDWLSRKRSALMVVSSLIAMVAYQAAIAPPGGALRADETVDEKGNPLKHCRKAGTAVMAYNQGIEYC</sequence>
<dbReference type="InterPro" id="IPR026961">
    <property type="entry name" value="PGG_dom"/>
</dbReference>
<evidence type="ECO:0000256" key="3">
    <source>
        <dbReference type="ARBA" id="ARBA00022737"/>
    </source>
</evidence>
<feature type="domain" description="PGG" evidence="8">
    <location>
        <begin position="191"/>
        <end position="236"/>
    </location>
</feature>
<gene>
    <name evidence="9" type="ORF">E1A91_1Z014900v1</name>
</gene>
<dbReference type="Proteomes" id="UP000323597">
    <property type="component" value="Unassembled WGS sequence"/>
</dbReference>
<dbReference type="SMART" id="SM00248">
    <property type="entry name" value="ANK"/>
    <property type="match status" value="2"/>
</dbReference>
<name>A0A5C7J3L7_GOSMU</name>
<keyword evidence="10" id="KW-1185">Reference proteome</keyword>
<evidence type="ECO:0000313" key="10">
    <source>
        <dbReference type="Proteomes" id="UP000323597"/>
    </source>
</evidence>
<dbReference type="InterPro" id="IPR036770">
    <property type="entry name" value="Ankyrin_rpt-contain_sf"/>
</dbReference>